<gene>
    <name evidence="1" type="ORF">B5808_19680</name>
</gene>
<dbReference type="SUPFAM" id="SSF54862">
    <property type="entry name" value="4Fe-4S ferredoxins"/>
    <property type="match status" value="1"/>
</dbReference>
<name>A0A1X9LTG0_9MICO</name>
<sequence length="79" mass="8731">MTRPTPSPTLHIDWTRCQARGACLELLPDLLHPDEDGYPLPAAPARQRTNIPLRAAQLPAAQDAVALCPRLALTLRREK</sequence>
<proteinExistence type="predicted"/>
<keyword evidence="2" id="KW-1185">Reference proteome</keyword>
<dbReference type="Proteomes" id="UP000192775">
    <property type="component" value="Plasmid unnamed1"/>
</dbReference>
<dbReference type="KEGG" id="cphy:B5808_19680"/>
<geneLocation type="plasmid" evidence="1">
    <name>unnamed1</name>
</geneLocation>
<evidence type="ECO:0008006" key="3">
    <source>
        <dbReference type="Google" id="ProtNLM"/>
    </source>
</evidence>
<dbReference type="Pfam" id="PF13459">
    <property type="entry name" value="Fer4_15"/>
    <property type="match status" value="1"/>
</dbReference>
<reference evidence="1 2" key="1">
    <citation type="submission" date="2017-04" db="EMBL/GenBank/DDBJ databases">
        <authorList>
            <person name="Afonso C.L."/>
            <person name="Miller P.J."/>
            <person name="Scott M.A."/>
            <person name="Spackman E."/>
            <person name="Goraichik I."/>
            <person name="Dimitrov K.M."/>
            <person name="Suarez D.L."/>
            <person name="Swayne D.E."/>
        </authorList>
    </citation>
    <scope>NUCLEOTIDE SEQUENCE [LARGE SCALE GENOMIC DNA]</scope>
    <source>
        <strain evidence="2">XA(T)</strain>
        <plasmid evidence="2">Plasmid unnamed1</plasmid>
    </source>
</reference>
<dbReference type="AlphaFoldDB" id="A0A1X9LTG0"/>
<keyword evidence="1" id="KW-0614">Plasmid</keyword>
<dbReference type="RefSeq" id="WP_085021743.1">
    <property type="nucleotide sequence ID" value="NZ_BMHD01000003.1"/>
</dbReference>
<accession>A0A1X9LTG0</accession>
<dbReference type="EMBL" id="CP020716">
    <property type="protein sequence ID" value="ARJ07608.1"/>
    <property type="molecule type" value="Genomic_DNA"/>
</dbReference>
<dbReference type="Gene3D" id="3.30.70.20">
    <property type="match status" value="1"/>
</dbReference>
<organism evidence="1 2">
    <name type="scientific">Cnuibacter physcomitrellae</name>
    <dbReference type="NCBI Taxonomy" id="1619308"/>
    <lineage>
        <taxon>Bacteria</taxon>
        <taxon>Bacillati</taxon>
        <taxon>Actinomycetota</taxon>
        <taxon>Actinomycetes</taxon>
        <taxon>Micrococcales</taxon>
        <taxon>Microbacteriaceae</taxon>
        <taxon>Cnuibacter</taxon>
    </lineage>
</organism>
<protein>
    <recommendedName>
        <fullName evidence="3">Ferredoxin</fullName>
    </recommendedName>
</protein>
<evidence type="ECO:0000313" key="2">
    <source>
        <dbReference type="Proteomes" id="UP000192775"/>
    </source>
</evidence>
<evidence type="ECO:0000313" key="1">
    <source>
        <dbReference type="EMBL" id="ARJ07608.1"/>
    </source>
</evidence>